<dbReference type="InterPro" id="IPR036691">
    <property type="entry name" value="Endo/exonu/phosph_ase_sf"/>
</dbReference>
<evidence type="ECO:0000313" key="2">
    <source>
        <dbReference type="Proteomes" id="UP001239994"/>
    </source>
</evidence>
<protein>
    <recommendedName>
        <fullName evidence="3">Endonuclease/exonuclease/phosphatase domain-containing protein</fullName>
    </recommendedName>
</protein>
<reference evidence="1" key="1">
    <citation type="submission" date="2023-03" db="EMBL/GenBank/DDBJ databases">
        <title>Electrophorus voltai genome.</title>
        <authorList>
            <person name="Bian C."/>
        </authorList>
    </citation>
    <scope>NUCLEOTIDE SEQUENCE</scope>
    <source>
        <strain evidence="1">CB-2022</strain>
        <tissue evidence="1">Muscle</tissue>
    </source>
</reference>
<proteinExistence type="predicted"/>
<comment type="caution">
    <text evidence="1">The sequence shown here is derived from an EMBL/GenBank/DDBJ whole genome shotgun (WGS) entry which is preliminary data.</text>
</comment>
<dbReference type="SUPFAM" id="SSF56219">
    <property type="entry name" value="DNase I-like"/>
    <property type="match status" value="1"/>
</dbReference>
<sequence>MAENPAGTKPRYPAGRVLLGSPAWTGPGRFGGKTRGGGVCVMVYNSWCNPKPKVVTLACSCSPQPGAARLQTFVLSTFPREFTSVIINTVYIPPQANMDTALWELHEALTQFQAQHRDAALIVVGDFNSANLKRAVPNLYQHVTFPTRGNRTLDHCYTPPFQGQLQGTSSSTVW</sequence>
<dbReference type="EMBL" id="JAROKS010000327">
    <property type="protein sequence ID" value="KAK1784285.1"/>
    <property type="molecule type" value="Genomic_DNA"/>
</dbReference>
<keyword evidence="2" id="KW-1185">Reference proteome</keyword>
<accession>A0AAD8YNA3</accession>
<organism evidence="1 2">
    <name type="scientific">Electrophorus voltai</name>
    <dbReference type="NCBI Taxonomy" id="2609070"/>
    <lineage>
        <taxon>Eukaryota</taxon>
        <taxon>Metazoa</taxon>
        <taxon>Chordata</taxon>
        <taxon>Craniata</taxon>
        <taxon>Vertebrata</taxon>
        <taxon>Euteleostomi</taxon>
        <taxon>Actinopterygii</taxon>
        <taxon>Neopterygii</taxon>
        <taxon>Teleostei</taxon>
        <taxon>Ostariophysi</taxon>
        <taxon>Gymnotiformes</taxon>
        <taxon>Gymnotoidei</taxon>
        <taxon>Gymnotidae</taxon>
        <taxon>Electrophorus</taxon>
    </lineage>
</organism>
<name>A0AAD8YNA3_9TELE</name>
<dbReference type="Proteomes" id="UP001239994">
    <property type="component" value="Unassembled WGS sequence"/>
</dbReference>
<evidence type="ECO:0008006" key="3">
    <source>
        <dbReference type="Google" id="ProtNLM"/>
    </source>
</evidence>
<evidence type="ECO:0000313" key="1">
    <source>
        <dbReference type="EMBL" id="KAK1784285.1"/>
    </source>
</evidence>
<gene>
    <name evidence="1" type="ORF">P4O66_003701</name>
</gene>
<dbReference type="PANTHER" id="PTHR47510:SF3">
    <property type="entry name" value="ENDO_EXONUCLEASE_PHOSPHATASE DOMAIN-CONTAINING PROTEIN"/>
    <property type="match status" value="1"/>
</dbReference>
<dbReference type="Gene3D" id="3.60.10.10">
    <property type="entry name" value="Endonuclease/exonuclease/phosphatase"/>
    <property type="match status" value="1"/>
</dbReference>
<dbReference type="PANTHER" id="PTHR47510">
    <property type="entry name" value="REVERSE TRANSCRIPTASE DOMAIN-CONTAINING PROTEIN"/>
    <property type="match status" value="1"/>
</dbReference>
<dbReference type="AlphaFoldDB" id="A0AAD8YNA3"/>